<dbReference type="InterPro" id="IPR003661">
    <property type="entry name" value="HisK_dim/P_dom"/>
</dbReference>
<feature type="transmembrane region" description="Helical" evidence="12">
    <location>
        <begin position="55"/>
        <end position="77"/>
    </location>
</feature>
<dbReference type="SUPFAM" id="SSF55785">
    <property type="entry name" value="PYP-like sensor domain (PAS domain)"/>
    <property type="match status" value="1"/>
</dbReference>
<dbReference type="FunFam" id="1.10.287.130:FF:000002">
    <property type="entry name" value="Two-component osmosensing histidine kinase"/>
    <property type="match status" value="1"/>
</dbReference>
<keyword evidence="8" id="KW-0902">Two-component regulatory system</keyword>
<keyword evidence="12" id="KW-1133">Transmembrane helix</keyword>
<feature type="non-terminal residue" evidence="15">
    <location>
        <position position="1"/>
    </location>
</feature>
<dbReference type="GO" id="GO:0005524">
    <property type="term" value="F:ATP binding"/>
    <property type="evidence" value="ECO:0007669"/>
    <property type="project" value="UniProtKB-KW"/>
</dbReference>
<evidence type="ECO:0000256" key="2">
    <source>
        <dbReference type="ARBA" id="ARBA00012438"/>
    </source>
</evidence>
<sequence>GHASVHFMRPVKAEKACLVCHYARTVRLGSVVGGIGIVVPMDNYLEQHHESIHKLWMAFLAIWSAGIGIICIMNRVIQKNINNLKRSEQQKTTILNNIDKVGIGLHIIDKDFRIRYANTTMEKWFGYTVDTLCSRSSCEKDVSCFHCSPDQVLERNSTVRYEFTCQDRVFNVVSAPVTMEDGTSAKLELRLDVTDQKTVEEEQRKTVELLKAKESAESATVAKSMFLANMSHEIRTPMNAIIGMSKLVLETELNREQYNLISKVYISSLSLLGIINDILDFSKIEAGNMELETVDFRLQEVLEHLETLIRIRAEEKGVMLSIESADELPDVLRGDSLRLGQVLINLGNNAVKFTSRGRVDIKVEPVKLRETNKNDEDNENGPLLLHFSVTDTGIGMDDEQMGRIFQSFTQADSSITRQYGGSGLGLVISQRLVEKMGGKILAKSEPGKGSCFHFTLPFEPGDREKTRAKEEKEEKEDVNNDSEDISLLEGKKILLVEDNAFNRELATILLKRKKLLVVHAEHGKEALDFLGSEEVDCVLMDIQMPVMDGYTACRKIRNQPKFRKLPIIAMTANVMESDVEKSLEAGMNDHIGKPLDEEEVFKILMRWIL</sequence>
<keyword evidence="5" id="KW-0547">Nucleotide-binding</keyword>
<dbReference type="EC" id="2.7.13.3" evidence="2"/>
<evidence type="ECO:0000256" key="7">
    <source>
        <dbReference type="ARBA" id="ARBA00022840"/>
    </source>
</evidence>
<evidence type="ECO:0000259" key="13">
    <source>
        <dbReference type="PROSITE" id="PS50109"/>
    </source>
</evidence>
<evidence type="ECO:0000256" key="1">
    <source>
        <dbReference type="ARBA" id="ARBA00000085"/>
    </source>
</evidence>
<dbReference type="PROSITE" id="PS50110">
    <property type="entry name" value="RESPONSE_REGULATORY"/>
    <property type="match status" value="1"/>
</dbReference>
<protein>
    <recommendedName>
        <fullName evidence="10">Sensory/regulatory protein RpfC</fullName>
        <ecNumber evidence="2">2.7.13.3</ecNumber>
    </recommendedName>
</protein>
<dbReference type="Proteomes" id="UP000287615">
    <property type="component" value="Unassembled WGS sequence"/>
</dbReference>
<dbReference type="SUPFAM" id="SSF52172">
    <property type="entry name" value="CheY-like"/>
    <property type="match status" value="1"/>
</dbReference>
<gene>
    <name evidence="15" type="ORF">VU00_10301</name>
</gene>
<evidence type="ECO:0000313" key="15">
    <source>
        <dbReference type="EMBL" id="RWX50728.1"/>
    </source>
</evidence>
<feature type="domain" description="Histidine kinase" evidence="13">
    <location>
        <begin position="229"/>
        <end position="460"/>
    </location>
</feature>
<dbReference type="SMART" id="SM00448">
    <property type="entry name" value="REC"/>
    <property type="match status" value="1"/>
</dbReference>
<dbReference type="PANTHER" id="PTHR45339:SF1">
    <property type="entry name" value="HYBRID SIGNAL TRANSDUCTION HISTIDINE KINASE J"/>
    <property type="match status" value="1"/>
</dbReference>
<dbReference type="FunFam" id="3.30.565.10:FF:000010">
    <property type="entry name" value="Sensor histidine kinase RcsC"/>
    <property type="match status" value="1"/>
</dbReference>
<dbReference type="InterPro" id="IPR004358">
    <property type="entry name" value="Sig_transdc_His_kin-like_C"/>
</dbReference>
<evidence type="ECO:0000313" key="16">
    <source>
        <dbReference type="Proteomes" id="UP000287615"/>
    </source>
</evidence>
<dbReference type="Gene3D" id="3.40.50.2300">
    <property type="match status" value="1"/>
</dbReference>
<dbReference type="Gene3D" id="3.30.565.10">
    <property type="entry name" value="Histidine kinase-like ATPase, C-terminal domain"/>
    <property type="match status" value="1"/>
</dbReference>
<evidence type="ECO:0000256" key="6">
    <source>
        <dbReference type="ARBA" id="ARBA00022777"/>
    </source>
</evidence>
<proteinExistence type="predicted"/>
<keyword evidence="7" id="KW-0067">ATP-binding</keyword>
<dbReference type="CDD" id="cd00082">
    <property type="entry name" value="HisKA"/>
    <property type="match status" value="1"/>
</dbReference>
<feature type="domain" description="Response regulatory" evidence="14">
    <location>
        <begin position="492"/>
        <end position="608"/>
    </location>
</feature>
<dbReference type="CDD" id="cd16922">
    <property type="entry name" value="HATPase_EvgS-ArcB-TorS-like"/>
    <property type="match status" value="1"/>
</dbReference>
<dbReference type="InterPro" id="IPR036097">
    <property type="entry name" value="HisK_dim/P_sf"/>
</dbReference>
<evidence type="ECO:0000256" key="12">
    <source>
        <dbReference type="SAM" id="Phobius"/>
    </source>
</evidence>
<dbReference type="SUPFAM" id="SSF47384">
    <property type="entry name" value="Homodimeric domain of signal transducing histidine kinase"/>
    <property type="match status" value="1"/>
</dbReference>
<keyword evidence="12" id="KW-0812">Transmembrane</keyword>
<dbReference type="Gene3D" id="3.30.450.20">
    <property type="entry name" value="PAS domain"/>
    <property type="match status" value="1"/>
</dbReference>
<dbReference type="SUPFAM" id="SSF55874">
    <property type="entry name" value="ATPase domain of HSP90 chaperone/DNA topoisomerase II/histidine kinase"/>
    <property type="match status" value="1"/>
</dbReference>
<dbReference type="Pfam" id="PF00512">
    <property type="entry name" value="HisKA"/>
    <property type="match status" value="1"/>
</dbReference>
<evidence type="ECO:0000256" key="8">
    <source>
        <dbReference type="ARBA" id="ARBA00023012"/>
    </source>
</evidence>
<dbReference type="Pfam" id="PF00072">
    <property type="entry name" value="Response_reg"/>
    <property type="match status" value="1"/>
</dbReference>
<evidence type="ECO:0000256" key="5">
    <source>
        <dbReference type="ARBA" id="ARBA00022741"/>
    </source>
</evidence>
<dbReference type="InterPro" id="IPR036890">
    <property type="entry name" value="HATPase_C_sf"/>
</dbReference>
<dbReference type="EMBL" id="MTKR01000030">
    <property type="protein sequence ID" value="RWX50728.1"/>
    <property type="molecule type" value="Genomic_DNA"/>
</dbReference>
<feature type="modified residue" description="4-aspartylphosphate" evidence="11">
    <location>
        <position position="541"/>
    </location>
</feature>
<dbReference type="InterPro" id="IPR001789">
    <property type="entry name" value="Sig_transdc_resp-reg_receiver"/>
</dbReference>
<dbReference type="Gene3D" id="1.10.287.130">
    <property type="match status" value="1"/>
</dbReference>
<dbReference type="AlphaFoldDB" id="A0A444JCB9"/>
<dbReference type="SMART" id="SM00387">
    <property type="entry name" value="HATPase_c"/>
    <property type="match status" value="1"/>
</dbReference>
<dbReference type="SMART" id="SM00388">
    <property type="entry name" value="HisKA"/>
    <property type="match status" value="1"/>
</dbReference>
<keyword evidence="3 11" id="KW-0597">Phosphoprotein</keyword>
<dbReference type="Pfam" id="PF02518">
    <property type="entry name" value="HATPase_c"/>
    <property type="match status" value="1"/>
</dbReference>
<comment type="catalytic activity">
    <reaction evidence="1">
        <text>ATP + protein L-histidine = ADP + protein N-phospho-L-histidine.</text>
        <dbReference type="EC" id="2.7.13.3"/>
    </reaction>
</comment>
<dbReference type="PRINTS" id="PR00344">
    <property type="entry name" value="BCTRLSENSOR"/>
</dbReference>
<dbReference type="InterPro" id="IPR011006">
    <property type="entry name" value="CheY-like_superfamily"/>
</dbReference>
<evidence type="ECO:0000256" key="9">
    <source>
        <dbReference type="ARBA" id="ARBA00064003"/>
    </source>
</evidence>
<dbReference type="InterPro" id="IPR005467">
    <property type="entry name" value="His_kinase_dom"/>
</dbReference>
<dbReference type="PANTHER" id="PTHR45339">
    <property type="entry name" value="HYBRID SIGNAL TRANSDUCTION HISTIDINE KINASE J"/>
    <property type="match status" value="1"/>
</dbReference>
<dbReference type="InterPro" id="IPR003594">
    <property type="entry name" value="HATPase_dom"/>
</dbReference>
<evidence type="ECO:0000256" key="4">
    <source>
        <dbReference type="ARBA" id="ARBA00022679"/>
    </source>
</evidence>
<keyword evidence="12" id="KW-0472">Membrane</keyword>
<dbReference type="InterPro" id="IPR035965">
    <property type="entry name" value="PAS-like_dom_sf"/>
</dbReference>
<accession>A0A444JCB9</accession>
<evidence type="ECO:0000259" key="14">
    <source>
        <dbReference type="PROSITE" id="PS50110"/>
    </source>
</evidence>
<comment type="subunit">
    <text evidence="9">At low DSF concentrations, interacts with RpfF.</text>
</comment>
<dbReference type="PROSITE" id="PS50109">
    <property type="entry name" value="HIS_KIN"/>
    <property type="match status" value="1"/>
</dbReference>
<dbReference type="GO" id="GO:0000155">
    <property type="term" value="F:phosphorelay sensor kinase activity"/>
    <property type="evidence" value="ECO:0007669"/>
    <property type="project" value="InterPro"/>
</dbReference>
<evidence type="ECO:0000256" key="11">
    <source>
        <dbReference type="PROSITE-ProRule" id="PRU00169"/>
    </source>
</evidence>
<name>A0A444JCB9_9BACT</name>
<evidence type="ECO:0000256" key="3">
    <source>
        <dbReference type="ARBA" id="ARBA00022553"/>
    </source>
</evidence>
<dbReference type="CDD" id="cd17546">
    <property type="entry name" value="REC_hyHK_CKI1_RcsC-like"/>
    <property type="match status" value="1"/>
</dbReference>
<comment type="caution">
    <text evidence="15">The sequence shown here is derived from an EMBL/GenBank/DDBJ whole genome shotgun (WGS) entry which is preliminary data.</text>
</comment>
<keyword evidence="6 15" id="KW-0418">Kinase</keyword>
<evidence type="ECO:0000256" key="10">
    <source>
        <dbReference type="ARBA" id="ARBA00068150"/>
    </source>
</evidence>
<organism evidence="15 16">
    <name type="scientific">Candidatus Electrothrix marina</name>
    <dbReference type="NCBI Taxonomy" id="1859130"/>
    <lineage>
        <taxon>Bacteria</taxon>
        <taxon>Pseudomonadati</taxon>
        <taxon>Thermodesulfobacteriota</taxon>
        <taxon>Desulfobulbia</taxon>
        <taxon>Desulfobulbales</taxon>
        <taxon>Desulfobulbaceae</taxon>
        <taxon>Candidatus Electrothrix</taxon>
    </lineage>
</organism>
<keyword evidence="4" id="KW-0808">Transferase</keyword>
<reference evidence="15 16" key="1">
    <citation type="submission" date="2017-01" db="EMBL/GenBank/DDBJ databases">
        <title>The cable genome- insights into the physiology and evolution of filamentous bacteria capable of sulfide oxidation via long distance electron transfer.</title>
        <authorList>
            <person name="Schreiber L."/>
            <person name="Bjerg J.T."/>
            <person name="Boggild A."/>
            <person name="Van De Vossenberg J."/>
            <person name="Meysman F."/>
            <person name="Nielsen L.P."/>
            <person name="Schramm A."/>
            <person name="Kjeldsen K.U."/>
        </authorList>
    </citation>
    <scope>NUCLEOTIDE SEQUENCE [LARGE SCALE GENOMIC DNA]</scope>
    <source>
        <strain evidence="15">A3</strain>
    </source>
</reference>